<reference evidence="2 3" key="1">
    <citation type="submission" date="2017-07" db="EMBL/GenBank/DDBJ databases">
        <title>Genome sequence of the Sordaria macrospora wild type strain R19027.</title>
        <authorList>
            <person name="Nowrousian M."/>
            <person name="Teichert I."/>
            <person name="Kueck U."/>
        </authorList>
    </citation>
    <scope>NUCLEOTIDE SEQUENCE [LARGE SCALE GENOMIC DNA]</scope>
    <source>
        <strain evidence="2 3">R19027</strain>
        <tissue evidence="2">Mycelium</tissue>
    </source>
</reference>
<keyword evidence="1" id="KW-0732">Signal</keyword>
<name>A0A8S8ZGD8_SORMA</name>
<dbReference type="Proteomes" id="UP000433876">
    <property type="component" value="Unassembled WGS sequence"/>
</dbReference>
<feature type="signal peptide" evidence="1">
    <location>
        <begin position="1"/>
        <end position="18"/>
    </location>
</feature>
<proteinExistence type="predicted"/>
<dbReference type="AlphaFoldDB" id="A0A8S8ZGD8"/>
<evidence type="ECO:0000313" key="3">
    <source>
        <dbReference type="Proteomes" id="UP000433876"/>
    </source>
</evidence>
<evidence type="ECO:0000313" key="2">
    <source>
        <dbReference type="EMBL" id="KAA8628198.1"/>
    </source>
</evidence>
<sequence>MKLTALISLFAAASSVLAGTYTIPEDLPDGTYLFTLDADGNQITTLLNATNTDTATERERAYNWPAGTYTACPGGDGLKFSDFFDHAWNMFFNECYDSEVNLRYYTGALFSSYGTSKAYMCAWTPNICRPAEWAAAIDWMRNTCPGLSSNGFMETAFLQIPAWNKRYGYARNTASIC</sequence>
<protein>
    <submittedName>
        <fullName evidence="2">Uncharacterized protein</fullName>
    </submittedName>
</protein>
<accession>A0A8S8ZGD8</accession>
<dbReference type="VEuPathDB" id="FungiDB:SMAC_08154"/>
<comment type="caution">
    <text evidence="2">The sequence shown here is derived from an EMBL/GenBank/DDBJ whole genome shotgun (WGS) entry which is preliminary data.</text>
</comment>
<evidence type="ECO:0000256" key="1">
    <source>
        <dbReference type="SAM" id="SignalP"/>
    </source>
</evidence>
<gene>
    <name evidence="2" type="ORF">SMACR_08154</name>
</gene>
<dbReference type="OMA" id="PCNVNEW"/>
<organism evidence="2 3">
    <name type="scientific">Sordaria macrospora</name>
    <dbReference type="NCBI Taxonomy" id="5147"/>
    <lineage>
        <taxon>Eukaryota</taxon>
        <taxon>Fungi</taxon>
        <taxon>Dikarya</taxon>
        <taxon>Ascomycota</taxon>
        <taxon>Pezizomycotina</taxon>
        <taxon>Sordariomycetes</taxon>
        <taxon>Sordariomycetidae</taxon>
        <taxon>Sordariales</taxon>
        <taxon>Sordariaceae</taxon>
        <taxon>Sordaria</taxon>
    </lineage>
</organism>
<feature type="chain" id="PRO_5035782950" evidence="1">
    <location>
        <begin position="19"/>
        <end position="177"/>
    </location>
</feature>
<dbReference type="EMBL" id="NMPR01000200">
    <property type="protein sequence ID" value="KAA8628198.1"/>
    <property type="molecule type" value="Genomic_DNA"/>
</dbReference>